<keyword evidence="3" id="KW-0677">Repeat</keyword>
<dbReference type="InterPro" id="IPR005225">
    <property type="entry name" value="Small_GTP-bd"/>
</dbReference>
<comment type="caution">
    <text evidence="11">The sequence shown here is derived from an EMBL/GenBank/DDBJ whole genome shotgun (WGS) entry which is preliminary data.</text>
</comment>
<dbReference type="InterPro" id="IPR057263">
    <property type="entry name" value="COR-B"/>
</dbReference>
<evidence type="ECO:0000313" key="11">
    <source>
        <dbReference type="EMBL" id="MCP9764095.1"/>
    </source>
</evidence>
<dbReference type="InterPro" id="IPR032171">
    <property type="entry name" value="COR-A"/>
</dbReference>
<dbReference type="EMBL" id="RJUF01000061">
    <property type="protein sequence ID" value="MCP9764095.1"/>
    <property type="molecule type" value="Genomic_DNA"/>
</dbReference>
<dbReference type="EC" id="2.7.11.1" evidence="1"/>
<dbReference type="Pfam" id="PF25497">
    <property type="entry name" value="COR-B"/>
    <property type="match status" value="1"/>
</dbReference>
<gene>
    <name evidence="11" type="ORF">EGI31_14165</name>
</gene>
<evidence type="ECO:0000256" key="6">
    <source>
        <dbReference type="ARBA" id="ARBA00022840"/>
    </source>
</evidence>
<dbReference type="PANTHER" id="PTHR47978">
    <property type="match status" value="1"/>
</dbReference>
<dbReference type="PROSITE" id="PS51419">
    <property type="entry name" value="RAB"/>
    <property type="match status" value="1"/>
</dbReference>
<dbReference type="InterPro" id="IPR020859">
    <property type="entry name" value="ROC"/>
</dbReference>
<organism evidence="11 12">
    <name type="scientific">Lacihabitans soyangensis</name>
    <dbReference type="NCBI Taxonomy" id="869394"/>
    <lineage>
        <taxon>Bacteria</taxon>
        <taxon>Pseudomonadati</taxon>
        <taxon>Bacteroidota</taxon>
        <taxon>Cytophagia</taxon>
        <taxon>Cytophagales</taxon>
        <taxon>Leadbetterellaceae</taxon>
        <taxon>Lacihabitans</taxon>
    </lineage>
</organism>
<dbReference type="Gene3D" id="3.40.50.300">
    <property type="entry name" value="P-loop containing nucleotide triphosphate hydrolases"/>
    <property type="match status" value="1"/>
</dbReference>
<protein>
    <recommendedName>
        <fullName evidence="1">non-specific serine/threonine protein kinase</fullName>
        <ecNumber evidence="1">2.7.11.1</ecNumber>
    </recommendedName>
</protein>
<dbReference type="Pfam" id="PF16095">
    <property type="entry name" value="COR-A"/>
    <property type="match status" value="1"/>
</dbReference>
<evidence type="ECO:0000256" key="8">
    <source>
        <dbReference type="ARBA" id="ARBA00047899"/>
    </source>
</evidence>
<dbReference type="InterPro" id="IPR036388">
    <property type="entry name" value="WH-like_DNA-bd_sf"/>
</dbReference>
<keyword evidence="5" id="KW-0418">Kinase</keyword>
<sequence length="588" mass="69051">MLLNSNSSTHSIQHRANISNTNITYLPRSLEFLINLVVFKSYNLEIRNVPIEIIFRGAKSIVNYFQSLKDEVEIFEAKLIIVGEGNVGKSSLMKRLVTNEFNESEKSTEGIQISYYFTKTGKTENFRVNLWDFGGQEIYHSTHQFFLTKRSLYLFVWTARDDDRKFEYWLNIVNLLSDNAPIICIQNKIDERIRTIDENSLKTNFQNIVSFNKVSAKNDNGIEKLKQNISQELNSLPHIGDKLPKVWLDIRLTLEELNKDYIDYAEYLILCKKNELNEERANFLSQYFHDLGVFLHFQNDEILNDIIFLKPEWATNAVYKILDTKKVQSNFGKFSYPELKEIWNDYPKDKYLHLVELMKKFELCFEFFNSREYIIPELLNPIKPDFFWDYSKNLSFEYHYEFMPDGIINRLIVRLNESIKGKLFWKFGVVFKNKDAEALVLSDPFSKKIKIFVNDYSKNSNNLHGEKETTKSSEVEEIKSLKKFALLELINQNIEIINKSLNNPKVKEMIPCCCDECNTSKDKYHFETNTINRAILKNVTVLQCPVSFDDVEIKALATGFTKIKKKSKMEREIGDIFIRESNVSFNEN</sequence>
<dbReference type="SMART" id="SM00173">
    <property type="entry name" value="RAS"/>
    <property type="match status" value="1"/>
</dbReference>
<dbReference type="Gene3D" id="1.10.10.10">
    <property type="entry name" value="Winged helix-like DNA-binding domain superfamily/Winged helix DNA-binding domain"/>
    <property type="match status" value="1"/>
</dbReference>
<keyword evidence="12" id="KW-1185">Reference proteome</keyword>
<dbReference type="Pfam" id="PF08477">
    <property type="entry name" value="Roc"/>
    <property type="match status" value="1"/>
</dbReference>
<dbReference type="PRINTS" id="PR00449">
    <property type="entry name" value="RASTRNSFRMNG"/>
</dbReference>
<evidence type="ECO:0000256" key="5">
    <source>
        <dbReference type="ARBA" id="ARBA00022777"/>
    </source>
</evidence>
<evidence type="ECO:0000313" key="12">
    <source>
        <dbReference type="Proteomes" id="UP001204144"/>
    </source>
</evidence>
<evidence type="ECO:0000259" key="10">
    <source>
        <dbReference type="PROSITE" id="PS51424"/>
    </source>
</evidence>
<dbReference type="Gene3D" id="3.30.310.200">
    <property type="match status" value="1"/>
</dbReference>
<dbReference type="Proteomes" id="UP001204144">
    <property type="component" value="Unassembled WGS sequence"/>
</dbReference>
<comment type="catalytic activity">
    <reaction evidence="8">
        <text>L-threonyl-[protein] + ATP = O-phospho-L-threonyl-[protein] + ADP + H(+)</text>
        <dbReference type="Rhea" id="RHEA:46608"/>
        <dbReference type="Rhea" id="RHEA-COMP:11060"/>
        <dbReference type="Rhea" id="RHEA-COMP:11605"/>
        <dbReference type="ChEBI" id="CHEBI:15378"/>
        <dbReference type="ChEBI" id="CHEBI:30013"/>
        <dbReference type="ChEBI" id="CHEBI:30616"/>
        <dbReference type="ChEBI" id="CHEBI:61977"/>
        <dbReference type="ChEBI" id="CHEBI:456216"/>
        <dbReference type="EC" id="2.7.11.1"/>
    </reaction>
</comment>
<dbReference type="NCBIfam" id="TIGR00231">
    <property type="entry name" value="small_GTP"/>
    <property type="match status" value="1"/>
</dbReference>
<keyword evidence="2" id="KW-0808">Transferase</keyword>
<dbReference type="SMART" id="SM00175">
    <property type="entry name" value="RAB"/>
    <property type="match status" value="1"/>
</dbReference>
<dbReference type="GO" id="GO:0005524">
    <property type="term" value="F:ATP binding"/>
    <property type="evidence" value="ECO:0007669"/>
    <property type="project" value="UniProtKB-KW"/>
</dbReference>
<evidence type="ECO:0000256" key="9">
    <source>
        <dbReference type="ARBA" id="ARBA00048679"/>
    </source>
</evidence>
<evidence type="ECO:0000256" key="7">
    <source>
        <dbReference type="ARBA" id="ARBA00023134"/>
    </source>
</evidence>
<name>A0AAE3KX51_9BACT</name>
<evidence type="ECO:0000256" key="2">
    <source>
        <dbReference type="ARBA" id="ARBA00022679"/>
    </source>
</evidence>
<evidence type="ECO:0000256" key="3">
    <source>
        <dbReference type="ARBA" id="ARBA00022737"/>
    </source>
</evidence>
<dbReference type="RefSeq" id="WP_255037854.1">
    <property type="nucleotide sequence ID" value="NZ_RJUF01000061.1"/>
</dbReference>
<dbReference type="AlphaFoldDB" id="A0AAE3KX51"/>
<dbReference type="GO" id="GO:0016301">
    <property type="term" value="F:kinase activity"/>
    <property type="evidence" value="ECO:0007669"/>
    <property type="project" value="UniProtKB-KW"/>
</dbReference>
<comment type="catalytic activity">
    <reaction evidence="9">
        <text>L-seryl-[protein] + ATP = O-phospho-L-seryl-[protein] + ADP + H(+)</text>
        <dbReference type="Rhea" id="RHEA:17989"/>
        <dbReference type="Rhea" id="RHEA-COMP:9863"/>
        <dbReference type="Rhea" id="RHEA-COMP:11604"/>
        <dbReference type="ChEBI" id="CHEBI:15378"/>
        <dbReference type="ChEBI" id="CHEBI:29999"/>
        <dbReference type="ChEBI" id="CHEBI:30616"/>
        <dbReference type="ChEBI" id="CHEBI:83421"/>
        <dbReference type="ChEBI" id="CHEBI:456216"/>
        <dbReference type="EC" id="2.7.11.1"/>
    </reaction>
</comment>
<dbReference type="PROSITE" id="PS51424">
    <property type="entry name" value="ROC"/>
    <property type="match status" value="1"/>
</dbReference>
<evidence type="ECO:0000256" key="1">
    <source>
        <dbReference type="ARBA" id="ARBA00012513"/>
    </source>
</evidence>
<keyword evidence="6" id="KW-0067">ATP-binding</keyword>
<dbReference type="InterPro" id="IPR027417">
    <property type="entry name" value="P-loop_NTPase"/>
</dbReference>
<keyword evidence="7" id="KW-0342">GTP-binding</keyword>
<dbReference type="Gene3D" id="1.10.10.2200">
    <property type="match status" value="1"/>
</dbReference>
<reference evidence="11 12" key="1">
    <citation type="submission" date="2018-11" db="EMBL/GenBank/DDBJ databases">
        <title>Novel bacteria species description.</title>
        <authorList>
            <person name="Han J.-H."/>
        </authorList>
    </citation>
    <scope>NUCLEOTIDE SEQUENCE [LARGE SCALE GENOMIC DNA]</scope>
    <source>
        <strain evidence="11 12">KCTC23259</strain>
    </source>
</reference>
<dbReference type="GO" id="GO:0005525">
    <property type="term" value="F:GTP binding"/>
    <property type="evidence" value="ECO:0007669"/>
    <property type="project" value="InterPro"/>
</dbReference>
<evidence type="ECO:0000256" key="4">
    <source>
        <dbReference type="ARBA" id="ARBA00022741"/>
    </source>
</evidence>
<dbReference type="SUPFAM" id="SSF52540">
    <property type="entry name" value="P-loop containing nucleoside triphosphate hydrolases"/>
    <property type="match status" value="1"/>
</dbReference>
<accession>A0AAE3KX51</accession>
<proteinExistence type="predicted"/>
<keyword evidence="4" id="KW-0547">Nucleotide-binding</keyword>
<dbReference type="SMART" id="SM00176">
    <property type="entry name" value="RAN"/>
    <property type="match status" value="1"/>
</dbReference>
<feature type="domain" description="Roc" evidence="10">
    <location>
        <begin position="70"/>
        <end position="236"/>
    </location>
</feature>